<dbReference type="GO" id="GO:0022627">
    <property type="term" value="C:cytosolic small ribosomal subunit"/>
    <property type="evidence" value="ECO:0007669"/>
    <property type="project" value="TreeGrafter"/>
</dbReference>
<feature type="compositionally biased region" description="Polar residues" evidence="9">
    <location>
        <begin position="644"/>
        <end position="653"/>
    </location>
</feature>
<protein>
    <recommendedName>
        <fullName evidence="2 8">Eukaryotic translation initiation factor 2A</fullName>
        <shortName evidence="8">eIF-2A</shortName>
    </recommendedName>
</protein>
<feature type="domain" description="Translation initiation factor beta propellor-like" evidence="10">
    <location>
        <begin position="212"/>
        <end position="406"/>
    </location>
</feature>
<evidence type="ECO:0000256" key="7">
    <source>
        <dbReference type="ARBA" id="ARBA00022917"/>
    </source>
</evidence>
<dbReference type="STRING" id="42249.A0A317SAT9"/>
<dbReference type="GO" id="GO:0043022">
    <property type="term" value="F:ribosome binding"/>
    <property type="evidence" value="ECO:0007669"/>
    <property type="project" value="UniProtKB-UniRule"/>
</dbReference>
<accession>A0A317SAT9</accession>
<dbReference type="GO" id="GO:0003743">
    <property type="term" value="F:translation initiation factor activity"/>
    <property type="evidence" value="ECO:0007669"/>
    <property type="project" value="UniProtKB-UniRule"/>
</dbReference>
<evidence type="ECO:0000256" key="2">
    <source>
        <dbReference type="ARBA" id="ARBA00013819"/>
    </source>
</evidence>
<evidence type="ECO:0000313" key="11">
    <source>
        <dbReference type="EMBL" id="PWW71643.1"/>
    </source>
</evidence>
<feature type="region of interest" description="Disordered" evidence="9">
    <location>
        <begin position="472"/>
        <end position="675"/>
    </location>
</feature>
<dbReference type="OrthoDB" id="2194683at2759"/>
<dbReference type="AlphaFoldDB" id="A0A317SAT9"/>
<feature type="compositionally biased region" description="Low complexity" evidence="9">
    <location>
        <begin position="500"/>
        <end position="512"/>
    </location>
</feature>
<evidence type="ECO:0000259" key="10">
    <source>
        <dbReference type="Pfam" id="PF08662"/>
    </source>
</evidence>
<keyword evidence="7 8" id="KW-0648">Protein biosynthesis</keyword>
<name>A0A317SAT9_9PEZI</name>
<dbReference type="Gene3D" id="2.130.10.10">
    <property type="entry name" value="YVTN repeat-like/Quinoprotein amine dehydrogenase"/>
    <property type="match status" value="2"/>
</dbReference>
<organism evidence="11 12">
    <name type="scientific">Tuber magnatum</name>
    <name type="common">white Piedmont truffle</name>
    <dbReference type="NCBI Taxonomy" id="42249"/>
    <lineage>
        <taxon>Eukaryota</taxon>
        <taxon>Fungi</taxon>
        <taxon>Dikarya</taxon>
        <taxon>Ascomycota</taxon>
        <taxon>Pezizomycotina</taxon>
        <taxon>Pezizomycetes</taxon>
        <taxon>Pezizales</taxon>
        <taxon>Tuberaceae</taxon>
        <taxon>Tuber</taxon>
    </lineage>
</organism>
<dbReference type="PANTHER" id="PTHR13227">
    <property type="entry name" value="EUKARYOTIC TRANSLATION INITIATION FACTOR 2A"/>
    <property type="match status" value="1"/>
</dbReference>
<dbReference type="EMBL" id="PYWC01000156">
    <property type="protein sequence ID" value="PWW71643.1"/>
    <property type="molecule type" value="Genomic_DNA"/>
</dbReference>
<dbReference type="Pfam" id="PF08662">
    <property type="entry name" value="eIF2A"/>
    <property type="match status" value="1"/>
</dbReference>
<feature type="compositionally biased region" description="Gly residues" evidence="9">
    <location>
        <begin position="513"/>
        <end position="525"/>
    </location>
</feature>
<dbReference type="PANTHER" id="PTHR13227:SF0">
    <property type="entry name" value="EUKARYOTIC TRANSLATION INITIATION FACTOR 2A"/>
    <property type="match status" value="1"/>
</dbReference>
<sequence length="716" mass="78572">MAATGVITQFAYRTQKTIGLIDGHPQYSHQPGFNKPETNNRCCTYSPDGRYFSWACNEDVKIANPNTGEIVTTLPAQNVHEIGFSPRGSYIITWERPTKQEDGGASKNLKIWKTETAEHVVAFVQKSQSGWNLQYTYDEKYCARVVTNTVQFFESTNMNEVWKTLRVEGVTEVALSPGKNYSVAAFVPERKGNPAVVKIFQVPNFDDVLSQKSFYKADRVQLKWNALGTSVLVFSQTDADKTGKSYYGETNLYLITVAGNYDCRVSLDKEGPIHDVAWSTDSKEFGVVYGFMPAKTTIFDARANLIHQLPAGPRNTILFSPHARLVLVAGFGNLQGSMDIYDRQAGMKKICTIEASNASVCEWSPDGRHILTATTSPRLRVDNGVKIWHYTGELMYTVDLDELYHVTWLPQSASMHPLPNPLPPAPTPHESALTHVATTTPKKPAGAYRPPHARNTATPLHFKREDEGGAAHIYANGSGTSSGSGSNGLFGGKGRRREVPGAAPAEKLAPGAAPGGGVSLAGTGAGADEENLSRTAVKNKKKREAAKKAKAEQLQQQQAANAAGNGTPQGSQTDREGREGNERNPHQHHTRSKSRNNQQGEGHRRSKSKTGGENQNHHGRHHSEHQQLLVRTGADSLAPPTDPSTPQKRQTGQDAEPQTPDGTPSTQDKKLRGLHKKLRAIEDLKQRLANGEKLEDTQLKKIRTEEQVRRELDGLA</sequence>
<comment type="function">
    <text evidence="8">Functions in the early steps of protein synthesis of a small number of specific mRNAs. Acts by directing the binding of methionyl-tRNAi to 40S ribosomal subunits. In contrast to the eIF-2 complex, it binds methionyl-tRNAi to 40S subunits in a codon-dependent manner, whereas the eIF-2 complex binds methionyl-tRNAi to 40S subunits in a GTP-dependent manner.</text>
</comment>
<keyword evidence="12" id="KW-1185">Reference proteome</keyword>
<dbReference type="Proteomes" id="UP000246991">
    <property type="component" value="Unassembled WGS sequence"/>
</dbReference>
<evidence type="ECO:0000313" key="12">
    <source>
        <dbReference type="Proteomes" id="UP000246991"/>
    </source>
</evidence>
<keyword evidence="6 8" id="KW-0810">Translation regulation</keyword>
<reference evidence="11 12" key="1">
    <citation type="submission" date="2018-03" db="EMBL/GenBank/DDBJ databases">
        <title>Genomes of Pezizomycetes fungi and the evolution of truffles.</title>
        <authorList>
            <person name="Murat C."/>
            <person name="Payen T."/>
            <person name="Noel B."/>
            <person name="Kuo A."/>
            <person name="Martin F.M."/>
        </authorList>
    </citation>
    <scope>NUCLEOTIDE SEQUENCE [LARGE SCALE GENOMIC DNA]</scope>
    <source>
        <strain evidence="11">091103-1</strain>
    </source>
</reference>
<keyword evidence="5" id="KW-0677">Repeat</keyword>
<feature type="compositionally biased region" description="Basic and acidic residues" evidence="9">
    <location>
        <begin position="573"/>
        <end position="585"/>
    </location>
</feature>
<evidence type="ECO:0000256" key="1">
    <source>
        <dbReference type="ARBA" id="ARBA00009573"/>
    </source>
</evidence>
<feature type="compositionally biased region" description="Low complexity" evidence="9">
    <location>
        <begin position="552"/>
        <end position="563"/>
    </location>
</feature>
<dbReference type="FunFam" id="2.130.10.10:FF:000596">
    <property type="entry name" value="Eukaryotic translation initiation factor 2A"/>
    <property type="match status" value="1"/>
</dbReference>
<dbReference type="InterPro" id="IPR015943">
    <property type="entry name" value="WD40/YVTN_repeat-like_dom_sf"/>
</dbReference>
<evidence type="ECO:0000256" key="5">
    <source>
        <dbReference type="ARBA" id="ARBA00022737"/>
    </source>
</evidence>
<dbReference type="GO" id="GO:0006417">
    <property type="term" value="P:regulation of translation"/>
    <property type="evidence" value="ECO:0007669"/>
    <property type="project" value="UniProtKB-KW"/>
</dbReference>
<keyword evidence="4" id="KW-0853">WD repeat</keyword>
<dbReference type="GO" id="GO:0003729">
    <property type="term" value="F:mRNA binding"/>
    <property type="evidence" value="ECO:0007669"/>
    <property type="project" value="TreeGrafter"/>
</dbReference>
<dbReference type="GO" id="GO:0000049">
    <property type="term" value="F:tRNA binding"/>
    <property type="evidence" value="ECO:0007669"/>
    <property type="project" value="UniProtKB-UniRule"/>
</dbReference>
<comment type="similarity">
    <text evidence="1 8">Belongs to the WD repeat EIF2A family.</text>
</comment>
<dbReference type="PIRSF" id="PIRSF017222">
    <property type="entry name" value="eIF2A"/>
    <property type="match status" value="1"/>
</dbReference>
<evidence type="ECO:0000256" key="6">
    <source>
        <dbReference type="ARBA" id="ARBA00022845"/>
    </source>
</evidence>
<evidence type="ECO:0000256" key="4">
    <source>
        <dbReference type="ARBA" id="ARBA00022574"/>
    </source>
</evidence>
<evidence type="ECO:0000256" key="8">
    <source>
        <dbReference type="PIRNR" id="PIRNR017222"/>
    </source>
</evidence>
<evidence type="ECO:0000256" key="9">
    <source>
        <dbReference type="SAM" id="MobiDB-lite"/>
    </source>
</evidence>
<proteinExistence type="inferred from homology"/>
<keyword evidence="3 8" id="KW-0396">Initiation factor</keyword>
<feature type="compositionally biased region" description="Gly residues" evidence="9">
    <location>
        <begin position="480"/>
        <end position="492"/>
    </location>
</feature>
<dbReference type="SUPFAM" id="SSF82171">
    <property type="entry name" value="DPP6 N-terminal domain-like"/>
    <property type="match status" value="1"/>
</dbReference>
<comment type="caution">
    <text evidence="11">The sequence shown here is derived from an EMBL/GenBank/DDBJ whole genome shotgun (WGS) entry which is preliminary data.</text>
</comment>
<dbReference type="InterPro" id="IPR013979">
    <property type="entry name" value="TIF_beta_prop-like"/>
</dbReference>
<dbReference type="InterPro" id="IPR011387">
    <property type="entry name" value="TIF2A"/>
</dbReference>
<evidence type="ECO:0000256" key="3">
    <source>
        <dbReference type="ARBA" id="ARBA00022540"/>
    </source>
</evidence>
<gene>
    <name evidence="11" type="ORF">C7212DRAFT_287830</name>
</gene>